<evidence type="ECO:0000256" key="2">
    <source>
        <dbReference type="ARBA" id="ARBA00022679"/>
    </source>
</evidence>
<evidence type="ECO:0000259" key="3">
    <source>
        <dbReference type="Pfam" id="PF14904"/>
    </source>
</evidence>
<feature type="domain" description="FAM86 N-terminal" evidence="3">
    <location>
        <begin position="10"/>
        <end position="86"/>
    </location>
</feature>
<dbReference type="SUPFAM" id="SSF53335">
    <property type="entry name" value="S-adenosyl-L-methionine-dependent methyltransferases"/>
    <property type="match status" value="1"/>
</dbReference>
<accession>A0A6J2TZY5</accession>
<dbReference type="Pfam" id="PF10294">
    <property type="entry name" value="Methyltransf_16"/>
    <property type="match status" value="1"/>
</dbReference>
<reference evidence="5" key="1">
    <citation type="submission" date="2025-08" db="UniProtKB">
        <authorList>
            <consortium name="RefSeq"/>
        </authorList>
    </citation>
    <scope>IDENTIFICATION</scope>
    <source>
        <strain evidence="5">11010-0011.00</strain>
        <tissue evidence="5">Whole body</tissue>
    </source>
</reference>
<dbReference type="GeneID" id="115629657"/>
<dbReference type="Proteomes" id="UP000504634">
    <property type="component" value="Unplaced"/>
</dbReference>
<dbReference type="InterPro" id="IPR029063">
    <property type="entry name" value="SAM-dependent_MTases_sf"/>
</dbReference>
<evidence type="ECO:0000313" key="5">
    <source>
        <dbReference type="RefSeq" id="XP_030382031.1"/>
    </source>
</evidence>
<dbReference type="Pfam" id="PF14904">
    <property type="entry name" value="FAM86"/>
    <property type="match status" value="1"/>
</dbReference>
<evidence type="ECO:0000256" key="1">
    <source>
        <dbReference type="ARBA" id="ARBA00005511"/>
    </source>
</evidence>
<dbReference type="Gene3D" id="3.40.50.150">
    <property type="entry name" value="Vaccinia Virus protein VP39"/>
    <property type="match status" value="1"/>
</dbReference>
<name>A0A6J2TZY5_DROLE</name>
<organism evidence="4 5">
    <name type="scientific">Drosophila lebanonensis</name>
    <name type="common">Fruit fly</name>
    <name type="synonym">Scaptodrosophila lebanonensis</name>
    <dbReference type="NCBI Taxonomy" id="7225"/>
    <lineage>
        <taxon>Eukaryota</taxon>
        <taxon>Metazoa</taxon>
        <taxon>Ecdysozoa</taxon>
        <taxon>Arthropoda</taxon>
        <taxon>Hexapoda</taxon>
        <taxon>Insecta</taxon>
        <taxon>Pterygota</taxon>
        <taxon>Neoptera</taxon>
        <taxon>Endopterygota</taxon>
        <taxon>Diptera</taxon>
        <taxon>Brachycera</taxon>
        <taxon>Muscomorpha</taxon>
        <taxon>Ephydroidea</taxon>
        <taxon>Drosophilidae</taxon>
        <taxon>Scaptodrosophila</taxon>
    </lineage>
</organism>
<keyword evidence="2" id="KW-0808">Transferase</keyword>
<dbReference type="RefSeq" id="XP_030382031.1">
    <property type="nucleotide sequence ID" value="XM_030526171.1"/>
</dbReference>
<dbReference type="GO" id="GO:0032991">
    <property type="term" value="C:protein-containing complex"/>
    <property type="evidence" value="ECO:0007669"/>
    <property type="project" value="TreeGrafter"/>
</dbReference>
<dbReference type="GO" id="GO:0016740">
    <property type="term" value="F:transferase activity"/>
    <property type="evidence" value="ECO:0007669"/>
    <property type="project" value="UniProtKB-KW"/>
</dbReference>
<dbReference type="OrthoDB" id="194386at2759"/>
<evidence type="ECO:0000313" key="4">
    <source>
        <dbReference type="Proteomes" id="UP000504634"/>
    </source>
</evidence>
<protein>
    <submittedName>
        <fullName evidence="5">Protein-lysine N-methyltransferase EEF2KMT</fullName>
    </submittedName>
</protein>
<sequence>MSHKSQKFGKLQQQFLCCYPLNKIDWASLELPVDLETQEELMLATFAHPLNRRWPVRRKYKEAFIKRLLELLKDEEEVHDGIYNSLCGQLVCEAAVPQLYDYKHYVLSHPYETTITLRESSSFVSEGTTGLCTWEAALALSDYLLQNKNVAEHKNIIELGAGAGLCGIVLKKCLLHVQEVLLTDGSEPCVQLMRENIALNFHNAVDQQPPQVALLRWDEVESFPWAKYAAPDLLLAADVIYDDSQFEALLSAMDYIFEMRDNRIEMLLASTVRNTATMAKFLDKLDTRNYKITPCASTQQEDSLFCRDYTTEVKIVCITR</sequence>
<comment type="similarity">
    <text evidence="1">Belongs to the class I-like SAM-binding methyltransferase superfamily. EEF2KMT family.</text>
</comment>
<dbReference type="InterPro" id="IPR019410">
    <property type="entry name" value="Methyltransf_16"/>
</dbReference>
<proteinExistence type="inferred from homology"/>
<dbReference type="PANTHER" id="PTHR14614:SF130">
    <property type="entry name" value="PROTEIN-LYSINE N-METHYLTRANSFERASE EEF2KMT"/>
    <property type="match status" value="1"/>
</dbReference>
<dbReference type="PANTHER" id="PTHR14614">
    <property type="entry name" value="HEPATOCELLULAR CARCINOMA-ASSOCIATED ANTIGEN"/>
    <property type="match status" value="1"/>
</dbReference>
<dbReference type="AlphaFoldDB" id="A0A6J2TZY5"/>
<gene>
    <name evidence="5" type="primary">LOC115629657</name>
</gene>
<dbReference type="InterPro" id="IPR029426">
    <property type="entry name" value="FAM86_N"/>
</dbReference>
<keyword evidence="4" id="KW-1185">Reference proteome</keyword>